<evidence type="ECO:0000256" key="6">
    <source>
        <dbReference type="PROSITE-ProRule" id="PRU00042"/>
    </source>
</evidence>
<evidence type="ECO:0000313" key="11">
    <source>
        <dbReference type="Proteomes" id="UP001498771"/>
    </source>
</evidence>
<dbReference type="PROSITE" id="PS00028">
    <property type="entry name" value="ZINC_FINGER_C2H2_1"/>
    <property type="match status" value="2"/>
</dbReference>
<evidence type="ECO:0000256" key="1">
    <source>
        <dbReference type="ARBA" id="ARBA00004123"/>
    </source>
</evidence>
<keyword evidence="5" id="KW-0539">Nucleus</keyword>
<dbReference type="Proteomes" id="UP001498771">
    <property type="component" value="Unassembled WGS sequence"/>
</dbReference>
<dbReference type="InterPro" id="IPR013087">
    <property type="entry name" value="Znf_C2H2_type"/>
</dbReference>
<evidence type="ECO:0000256" key="7">
    <source>
        <dbReference type="SAM" id="MobiDB-lite"/>
    </source>
</evidence>
<protein>
    <recommendedName>
        <fullName evidence="12">C2H2-type domain-containing protein</fullName>
    </recommendedName>
</protein>
<feature type="domain" description="C2H2-type" evidence="8">
    <location>
        <begin position="42"/>
        <end position="65"/>
    </location>
</feature>
<keyword evidence="2" id="KW-0479">Metal-binding</keyword>
<gene>
    <name evidence="10" type="ORF">BZA70DRAFT_287638</name>
</gene>
<dbReference type="InterPro" id="IPR003656">
    <property type="entry name" value="Znf_BED"/>
</dbReference>
<dbReference type="RefSeq" id="XP_064771360.1">
    <property type="nucleotide sequence ID" value="XM_064913969.1"/>
</dbReference>
<comment type="caution">
    <text evidence="10">The sequence shown here is derived from an EMBL/GenBank/DDBJ whole genome shotgun (WGS) entry which is preliminary data.</text>
</comment>
<dbReference type="Gene3D" id="3.30.160.60">
    <property type="entry name" value="Classic Zinc Finger"/>
    <property type="match status" value="1"/>
</dbReference>
<dbReference type="CDD" id="cd20908">
    <property type="entry name" value="SUF4-like"/>
    <property type="match status" value="1"/>
</dbReference>
<evidence type="ECO:0000313" key="10">
    <source>
        <dbReference type="EMBL" id="KAK7208327.1"/>
    </source>
</evidence>
<dbReference type="GeneID" id="90039481"/>
<dbReference type="PANTHER" id="PTHR23215">
    <property type="entry name" value="ZINC FINGER PROTEIN 207"/>
    <property type="match status" value="1"/>
</dbReference>
<proteinExistence type="predicted"/>
<sequence length="195" mass="22028">MVRKKSASANLQKLLERPWCYYCERDFDDLKVLISHQRALHFKCEHCNKRLNTAGGLVIHVQQMHKETITQVYNSIEGCPRGRRHRNLRTGRNPPEAIKEHEKRLREKFKIPDTVSAVSKPAYLSAAAASARESLSPPPKAAGAAKFKITKVDREDIQARLKAFVAKKKAEREAAATEGVEVKTEEVEVKTEVAT</sequence>
<evidence type="ECO:0000259" key="8">
    <source>
        <dbReference type="PROSITE" id="PS50157"/>
    </source>
</evidence>
<dbReference type="PANTHER" id="PTHR23215:SF0">
    <property type="entry name" value="BUB3-INTERACTING AND GLEBS MOTIF-CONTAINING PROTEIN ZNF207"/>
    <property type="match status" value="1"/>
</dbReference>
<evidence type="ECO:0000256" key="4">
    <source>
        <dbReference type="ARBA" id="ARBA00022833"/>
    </source>
</evidence>
<dbReference type="Pfam" id="PF00096">
    <property type="entry name" value="zf-C2H2"/>
    <property type="match status" value="1"/>
</dbReference>
<dbReference type="SMART" id="SM00355">
    <property type="entry name" value="ZnF_C2H2"/>
    <property type="match status" value="2"/>
</dbReference>
<evidence type="ECO:0008006" key="12">
    <source>
        <dbReference type="Google" id="ProtNLM"/>
    </source>
</evidence>
<feature type="domain" description="BED-type" evidence="9">
    <location>
        <begin position="13"/>
        <end position="72"/>
    </location>
</feature>
<feature type="region of interest" description="Disordered" evidence="7">
    <location>
        <begin position="173"/>
        <end position="195"/>
    </location>
</feature>
<evidence type="ECO:0000256" key="5">
    <source>
        <dbReference type="ARBA" id="ARBA00023242"/>
    </source>
</evidence>
<dbReference type="SUPFAM" id="SSF57667">
    <property type="entry name" value="beta-beta-alpha zinc fingers"/>
    <property type="match status" value="1"/>
</dbReference>
<keyword evidence="11" id="KW-1185">Reference proteome</keyword>
<dbReference type="EMBL" id="JBBJBU010000001">
    <property type="protein sequence ID" value="KAK7208327.1"/>
    <property type="molecule type" value="Genomic_DNA"/>
</dbReference>
<evidence type="ECO:0000259" key="9">
    <source>
        <dbReference type="PROSITE" id="PS50808"/>
    </source>
</evidence>
<evidence type="ECO:0000256" key="2">
    <source>
        <dbReference type="ARBA" id="ARBA00022723"/>
    </source>
</evidence>
<dbReference type="InterPro" id="IPR036236">
    <property type="entry name" value="Znf_C2H2_sf"/>
</dbReference>
<evidence type="ECO:0000256" key="3">
    <source>
        <dbReference type="ARBA" id="ARBA00022771"/>
    </source>
</evidence>
<accession>A0ABR1FEP9</accession>
<comment type="subcellular location">
    <subcellularLocation>
        <location evidence="1">Nucleus</location>
    </subcellularLocation>
</comment>
<organism evidence="10 11">
    <name type="scientific">Myxozyma melibiosi</name>
    <dbReference type="NCBI Taxonomy" id="54550"/>
    <lineage>
        <taxon>Eukaryota</taxon>
        <taxon>Fungi</taxon>
        <taxon>Dikarya</taxon>
        <taxon>Ascomycota</taxon>
        <taxon>Saccharomycotina</taxon>
        <taxon>Lipomycetes</taxon>
        <taxon>Lipomycetales</taxon>
        <taxon>Lipomycetaceae</taxon>
        <taxon>Myxozyma</taxon>
    </lineage>
</organism>
<name>A0ABR1FEP9_9ASCO</name>
<keyword evidence="4" id="KW-0862">Zinc</keyword>
<keyword evidence="3 6" id="KW-0863">Zinc-finger</keyword>
<reference evidence="10 11" key="1">
    <citation type="submission" date="2024-03" db="EMBL/GenBank/DDBJ databases">
        <title>Genome-scale model development and genomic sequencing of the oleaginous clade Lipomyces.</title>
        <authorList>
            <consortium name="Lawrence Berkeley National Laboratory"/>
            <person name="Czajka J.J."/>
            <person name="Han Y."/>
            <person name="Kim J."/>
            <person name="Mondo S.J."/>
            <person name="Hofstad B.A."/>
            <person name="Robles A."/>
            <person name="Haridas S."/>
            <person name="Riley R."/>
            <person name="LaButti K."/>
            <person name="Pangilinan J."/>
            <person name="Andreopoulos W."/>
            <person name="Lipzen A."/>
            <person name="Yan J."/>
            <person name="Wang M."/>
            <person name="Ng V."/>
            <person name="Grigoriev I.V."/>
            <person name="Spatafora J.W."/>
            <person name="Magnuson J.K."/>
            <person name="Baker S.E."/>
            <person name="Pomraning K.R."/>
        </authorList>
    </citation>
    <scope>NUCLEOTIDE SEQUENCE [LARGE SCALE GENOMIC DNA]</scope>
    <source>
        <strain evidence="10 11">Phaff 52-87</strain>
    </source>
</reference>
<dbReference type="PROSITE" id="PS50157">
    <property type="entry name" value="ZINC_FINGER_C2H2_2"/>
    <property type="match status" value="1"/>
</dbReference>
<dbReference type="PROSITE" id="PS50808">
    <property type="entry name" value="ZF_BED"/>
    <property type="match status" value="1"/>
</dbReference>